<evidence type="ECO:0000256" key="6">
    <source>
        <dbReference type="SAM" id="Phobius"/>
    </source>
</evidence>
<feature type="transmembrane region" description="Helical" evidence="6">
    <location>
        <begin position="133"/>
        <end position="151"/>
    </location>
</feature>
<keyword evidence="4 6" id="KW-1133">Transmembrane helix</keyword>
<feature type="transmembrane region" description="Helical" evidence="6">
    <location>
        <begin position="219"/>
        <end position="237"/>
    </location>
</feature>
<evidence type="ECO:0000256" key="1">
    <source>
        <dbReference type="ARBA" id="ARBA00004141"/>
    </source>
</evidence>
<evidence type="ECO:0000256" key="4">
    <source>
        <dbReference type="ARBA" id="ARBA00022989"/>
    </source>
</evidence>
<feature type="transmembrane region" description="Helical" evidence="6">
    <location>
        <begin position="186"/>
        <end position="207"/>
    </location>
</feature>
<feature type="transmembrane region" description="Helical" evidence="6">
    <location>
        <begin position="264"/>
        <end position="285"/>
    </location>
</feature>
<evidence type="ECO:0000256" key="5">
    <source>
        <dbReference type="ARBA" id="ARBA00023136"/>
    </source>
</evidence>
<name>A0ABM0MJ00_SACKO</name>
<gene>
    <name evidence="8" type="primary">LOC100372932</name>
</gene>
<accession>A0ABM0MJ00</accession>
<feature type="transmembrane region" description="Helical" evidence="6">
    <location>
        <begin position="157"/>
        <end position="174"/>
    </location>
</feature>
<reference evidence="8" key="1">
    <citation type="submission" date="2025-08" db="UniProtKB">
        <authorList>
            <consortium name="RefSeq"/>
        </authorList>
    </citation>
    <scope>IDENTIFICATION</scope>
    <source>
        <tissue evidence="8">Testes</tissue>
    </source>
</reference>
<feature type="transmembrane region" description="Helical" evidence="6">
    <location>
        <begin position="305"/>
        <end position="323"/>
    </location>
</feature>
<dbReference type="PANTHER" id="PTHR21433:SF0">
    <property type="entry name" value="TRANSMEMBRANE PROTEIN 120 HOMOLOG"/>
    <property type="match status" value="1"/>
</dbReference>
<protein>
    <submittedName>
        <fullName evidence="8">Transmembrane protein 120A-like</fullName>
    </submittedName>
</protein>
<keyword evidence="7" id="KW-1185">Reference proteome</keyword>
<organism evidence="7 8">
    <name type="scientific">Saccoglossus kowalevskii</name>
    <name type="common">Acorn worm</name>
    <dbReference type="NCBI Taxonomy" id="10224"/>
    <lineage>
        <taxon>Eukaryota</taxon>
        <taxon>Metazoa</taxon>
        <taxon>Hemichordata</taxon>
        <taxon>Enteropneusta</taxon>
        <taxon>Harrimaniidae</taxon>
        <taxon>Saccoglossus</taxon>
    </lineage>
</organism>
<keyword evidence="5 6" id="KW-0472">Membrane</keyword>
<evidence type="ECO:0000256" key="3">
    <source>
        <dbReference type="ARBA" id="ARBA00022692"/>
    </source>
</evidence>
<proteinExistence type="inferred from homology"/>
<evidence type="ECO:0000313" key="8">
    <source>
        <dbReference type="RefSeq" id="XP_006819991.1"/>
    </source>
</evidence>
<comment type="similarity">
    <text evidence="2">Belongs to the TMEM120 family.</text>
</comment>
<dbReference type="InterPro" id="IPR012926">
    <property type="entry name" value="TMEM120A/B"/>
</dbReference>
<keyword evidence="3 6" id="KW-0812">Transmembrane</keyword>
<sequence length="339" mass="40600">MSINAIDDCIDDWNNLQKEYAVLEDDFNTYRKQLDHLYVLQEKSQKIIKHQKRRYQLILETFKKNENNLSLSEQDAVKDIKEKIAQRQDNFKQMGDNLPRPSGKLLTCVLGPISVSLLKKSERFKYKDEYEKFKFICIIITLLFSFVNLFILETRFLDAIFHFMLLWYYCTVTLREHILMHNGSRIKGWWVFHHYISCVLSGILLIWPDGHVYHLFRRQFMAFSLYLSFVQVLQYYYQRGCLYRLRALGEKGNMDITSEGFQTWMWRGLTFLIPFLFLGHLYNAYTLYRLSYHEDCFEWQVPASGFVFLLLFLGNFITTLLVIQHKISKTINQQSNKKL</sequence>
<evidence type="ECO:0000256" key="2">
    <source>
        <dbReference type="ARBA" id="ARBA00009700"/>
    </source>
</evidence>
<dbReference type="Proteomes" id="UP000694865">
    <property type="component" value="Unplaced"/>
</dbReference>
<dbReference type="Pfam" id="PF07851">
    <property type="entry name" value="TMEM120A-B"/>
    <property type="match status" value="1"/>
</dbReference>
<comment type="subcellular location">
    <subcellularLocation>
        <location evidence="1">Membrane</location>
        <topology evidence="1">Multi-pass membrane protein</topology>
    </subcellularLocation>
</comment>
<evidence type="ECO:0000313" key="7">
    <source>
        <dbReference type="Proteomes" id="UP000694865"/>
    </source>
</evidence>
<dbReference type="GeneID" id="100372932"/>
<dbReference type="RefSeq" id="XP_006819991.1">
    <property type="nucleotide sequence ID" value="XM_006819928.1"/>
</dbReference>
<dbReference type="PANTHER" id="PTHR21433">
    <property type="entry name" value="TRANSMEMBRANE PROTEIN INDUCED BY TUMOR NECROSIS FACTOR ALPHA"/>
    <property type="match status" value="1"/>
</dbReference>